<feature type="compositionally biased region" description="Basic and acidic residues" evidence="1">
    <location>
        <begin position="107"/>
        <end position="118"/>
    </location>
</feature>
<reference evidence="2" key="2">
    <citation type="submission" date="2023-06" db="EMBL/GenBank/DDBJ databases">
        <authorList>
            <consortium name="Lawrence Berkeley National Laboratory"/>
            <person name="Mondo S.J."/>
            <person name="Hensen N."/>
            <person name="Bonometti L."/>
            <person name="Westerberg I."/>
            <person name="Brannstrom I.O."/>
            <person name="Guillou S."/>
            <person name="Cros-Aarteil S."/>
            <person name="Calhoun S."/>
            <person name="Haridas S."/>
            <person name="Kuo A."/>
            <person name="Pangilinan J."/>
            <person name="Riley R."/>
            <person name="Labutti K."/>
            <person name="Andreopoulos B."/>
            <person name="Lipzen A."/>
            <person name="Chen C."/>
            <person name="Yanf M."/>
            <person name="Daum C."/>
            <person name="Ng V."/>
            <person name="Clum A."/>
            <person name="Steindorff A."/>
            <person name="Ohm R."/>
            <person name="Martin F."/>
            <person name="Silar P."/>
            <person name="Natvig D."/>
            <person name="Lalanne C."/>
            <person name="Gautier V."/>
            <person name="Ament-Velasquez S.L."/>
            <person name="Kruys A."/>
            <person name="Hutchinson M.I."/>
            <person name="Powell A.J."/>
            <person name="Barry K."/>
            <person name="Miller A.N."/>
            <person name="Grigoriev I.V."/>
            <person name="Debuchy R."/>
            <person name="Gladieux P."/>
            <person name="Thoren M.H."/>
            <person name="Johannesson H."/>
        </authorList>
    </citation>
    <scope>NUCLEOTIDE SEQUENCE</scope>
    <source>
        <strain evidence="2">CBS 626.80</strain>
    </source>
</reference>
<feature type="compositionally biased region" description="Basic and acidic residues" evidence="1">
    <location>
        <begin position="392"/>
        <end position="401"/>
    </location>
</feature>
<feature type="compositionally biased region" description="Polar residues" evidence="1">
    <location>
        <begin position="201"/>
        <end position="269"/>
    </location>
</feature>
<reference evidence="2" key="1">
    <citation type="journal article" date="2023" name="Mol. Phylogenet. Evol.">
        <title>Genome-scale phylogeny and comparative genomics of the fungal order Sordariales.</title>
        <authorList>
            <person name="Hensen N."/>
            <person name="Bonometti L."/>
            <person name="Westerberg I."/>
            <person name="Brannstrom I.O."/>
            <person name="Guillou S."/>
            <person name="Cros-Aarteil S."/>
            <person name="Calhoun S."/>
            <person name="Haridas S."/>
            <person name="Kuo A."/>
            <person name="Mondo S."/>
            <person name="Pangilinan J."/>
            <person name="Riley R."/>
            <person name="LaButti K."/>
            <person name="Andreopoulos B."/>
            <person name="Lipzen A."/>
            <person name="Chen C."/>
            <person name="Yan M."/>
            <person name="Daum C."/>
            <person name="Ng V."/>
            <person name="Clum A."/>
            <person name="Steindorff A."/>
            <person name="Ohm R.A."/>
            <person name="Martin F."/>
            <person name="Silar P."/>
            <person name="Natvig D.O."/>
            <person name="Lalanne C."/>
            <person name="Gautier V."/>
            <person name="Ament-Velasquez S.L."/>
            <person name="Kruys A."/>
            <person name="Hutchinson M.I."/>
            <person name="Powell A.J."/>
            <person name="Barry K."/>
            <person name="Miller A.N."/>
            <person name="Grigoriev I.V."/>
            <person name="Debuchy R."/>
            <person name="Gladieux P."/>
            <person name="Hiltunen Thoren M."/>
            <person name="Johannesson H."/>
        </authorList>
    </citation>
    <scope>NUCLEOTIDE SEQUENCE</scope>
    <source>
        <strain evidence="2">CBS 626.80</strain>
    </source>
</reference>
<keyword evidence="3" id="KW-1185">Reference proteome</keyword>
<evidence type="ECO:0000313" key="2">
    <source>
        <dbReference type="EMBL" id="KAK3956130.1"/>
    </source>
</evidence>
<feature type="region of interest" description="Disordered" evidence="1">
    <location>
        <begin position="177"/>
        <end position="302"/>
    </location>
</feature>
<name>A0AAN6P1Y5_9PEZI</name>
<protein>
    <submittedName>
        <fullName evidence="2">Uncharacterized protein</fullName>
    </submittedName>
</protein>
<dbReference type="AlphaFoldDB" id="A0AAN6P1Y5"/>
<evidence type="ECO:0000256" key="1">
    <source>
        <dbReference type="SAM" id="MobiDB-lite"/>
    </source>
</evidence>
<evidence type="ECO:0000313" key="3">
    <source>
        <dbReference type="Proteomes" id="UP001303222"/>
    </source>
</evidence>
<feature type="compositionally biased region" description="Acidic residues" evidence="1">
    <location>
        <begin position="49"/>
        <end position="69"/>
    </location>
</feature>
<proteinExistence type="predicted"/>
<feature type="compositionally biased region" description="Low complexity" evidence="1">
    <location>
        <begin position="277"/>
        <end position="286"/>
    </location>
</feature>
<accession>A0AAN6P1Y5</accession>
<sequence length="536" mass="59801">MSYEHRCLMRRRLELYHDLLTEQLRPRIEAAAAATIEATADQPVSDTDQYLDENPEDTDDTDDTDDSDEDLCEWEHAKNQSSEESYARVTQWRCGLESNGIWEDDAPDHGENAEKGSDQVELAQQDGDEASTTTQVHHFEHAAKGNAVDTSVRNSGGHLTPLSVAFALDHIAKIEGQGHIDDGKNTPSGPGTTKREGDNTARPQQMKSGSESSKGDSLNKFTTPPSSPCHESSVTASPVSINEGNNPTSLGQTHFSSHFQSIPTTSKLFQSARRSKSLPPLNLLPSHCPPTPPPDTSSSSASTYSPLDFTVTPAELKFFNKHIEQVAYMIRGMDYQFQMQEYRNEVRRENRRMRRRAEVEESLREIEWSNKVPAEEWSSVAGMDAAEWAEGTTKETEHQSWENDAVTPESNSGGLEGDQSADPKGKGVNEPLLYRQGQWGQTYGTDGREDDVDSVWPDGAGEDDGCEIGWDSAWSSTQLELQEKIQLHQPTKPSPLRKGHTPDDMVWEDAVAEAEYLSCYGHQSKKDERGRRYWRL</sequence>
<dbReference type="Proteomes" id="UP001303222">
    <property type="component" value="Unassembled WGS sequence"/>
</dbReference>
<feature type="region of interest" description="Disordered" evidence="1">
    <location>
        <begin position="388"/>
        <end position="463"/>
    </location>
</feature>
<feature type="region of interest" description="Disordered" evidence="1">
    <location>
        <begin position="99"/>
        <end position="135"/>
    </location>
</feature>
<organism evidence="2 3">
    <name type="scientific">Pseudoneurospora amorphoporcata</name>
    <dbReference type="NCBI Taxonomy" id="241081"/>
    <lineage>
        <taxon>Eukaryota</taxon>
        <taxon>Fungi</taxon>
        <taxon>Dikarya</taxon>
        <taxon>Ascomycota</taxon>
        <taxon>Pezizomycotina</taxon>
        <taxon>Sordariomycetes</taxon>
        <taxon>Sordariomycetidae</taxon>
        <taxon>Sordariales</taxon>
        <taxon>Sordariaceae</taxon>
        <taxon>Pseudoneurospora</taxon>
    </lineage>
</organism>
<dbReference type="EMBL" id="MU859069">
    <property type="protein sequence ID" value="KAK3956130.1"/>
    <property type="molecule type" value="Genomic_DNA"/>
</dbReference>
<feature type="region of interest" description="Disordered" evidence="1">
    <location>
        <begin position="36"/>
        <end position="69"/>
    </location>
</feature>
<comment type="caution">
    <text evidence="2">The sequence shown here is derived from an EMBL/GenBank/DDBJ whole genome shotgun (WGS) entry which is preliminary data.</text>
</comment>
<gene>
    <name evidence="2" type="ORF">QBC32DRAFT_164736</name>
</gene>